<dbReference type="PANTHER" id="PTHR43081:SF1">
    <property type="entry name" value="ADENYLATE CYCLASE, TERMINAL-DIFFERENTIATION SPECIFIC"/>
    <property type="match status" value="1"/>
</dbReference>
<dbReference type="EMBL" id="CXWC01000011">
    <property type="protein sequence ID" value="CTQ74290.1"/>
    <property type="molecule type" value="Genomic_DNA"/>
</dbReference>
<dbReference type="OrthoDB" id="9789782at2"/>
<dbReference type="CDD" id="cd07302">
    <property type="entry name" value="CHD"/>
    <property type="match status" value="1"/>
</dbReference>
<feature type="domain" description="HAMP" evidence="3">
    <location>
        <begin position="341"/>
        <end position="395"/>
    </location>
</feature>
<dbReference type="GO" id="GO:0016020">
    <property type="term" value="C:membrane"/>
    <property type="evidence" value="ECO:0007669"/>
    <property type="project" value="InterPro"/>
</dbReference>
<dbReference type="Gene3D" id="3.30.450.20">
    <property type="entry name" value="PAS domain"/>
    <property type="match status" value="1"/>
</dbReference>
<feature type="domain" description="Guanylate cyclase" evidence="2">
    <location>
        <begin position="422"/>
        <end position="554"/>
    </location>
</feature>
<dbReference type="Pfam" id="PF00211">
    <property type="entry name" value="Guanylate_cyc"/>
    <property type="match status" value="1"/>
</dbReference>
<dbReference type="Pfam" id="PF00672">
    <property type="entry name" value="HAMP"/>
    <property type="match status" value="1"/>
</dbReference>
<dbReference type="STRING" id="311410.LA5095_00845"/>
<evidence type="ECO:0000313" key="4">
    <source>
        <dbReference type="EMBL" id="CTQ74290.1"/>
    </source>
</evidence>
<dbReference type="SMART" id="SM00304">
    <property type="entry name" value="HAMP"/>
    <property type="match status" value="1"/>
</dbReference>
<dbReference type="GO" id="GO:0004016">
    <property type="term" value="F:adenylate cyclase activity"/>
    <property type="evidence" value="ECO:0007669"/>
    <property type="project" value="UniProtKB-EC"/>
</dbReference>
<organism evidence="4 5">
    <name type="scientific">Roseibium album</name>
    <dbReference type="NCBI Taxonomy" id="311410"/>
    <lineage>
        <taxon>Bacteria</taxon>
        <taxon>Pseudomonadati</taxon>
        <taxon>Pseudomonadota</taxon>
        <taxon>Alphaproteobacteria</taxon>
        <taxon>Hyphomicrobiales</taxon>
        <taxon>Stappiaceae</taxon>
        <taxon>Roseibium</taxon>
    </lineage>
</organism>
<evidence type="ECO:0000256" key="1">
    <source>
        <dbReference type="SAM" id="Phobius"/>
    </source>
</evidence>
<feature type="transmembrane region" description="Helical" evidence="1">
    <location>
        <begin position="318"/>
        <end position="339"/>
    </location>
</feature>
<dbReference type="SUPFAM" id="SSF55073">
    <property type="entry name" value="Nucleotide cyclase"/>
    <property type="match status" value="1"/>
</dbReference>
<dbReference type="Proteomes" id="UP000049983">
    <property type="component" value="Unassembled WGS sequence"/>
</dbReference>
<keyword evidence="1" id="KW-0812">Transmembrane</keyword>
<dbReference type="InterPro" id="IPR003660">
    <property type="entry name" value="HAMP_dom"/>
</dbReference>
<keyword evidence="1" id="KW-1133">Transmembrane helix</keyword>
<dbReference type="Gene3D" id="6.10.340.10">
    <property type="match status" value="1"/>
</dbReference>
<proteinExistence type="predicted"/>
<dbReference type="PROSITE" id="PS50885">
    <property type="entry name" value="HAMP"/>
    <property type="match status" value="1"/>
</dbReference>
<evidence type="ECO:0000259" key="2">
    <source>
        <dbReference type="PROSITE" id="PS50125"/>
    </source>
</evidence>
<dbReference type="Gene3D" id="3.30.70.1230">
    <property type="entry name" value="Nucleotide cyclase"/>
    <property type="match status" value="1"/>
</dbReference>
<dbReference type="CDD" id="cd06225">
    <property type="entry name" value="HAMP"/>
    <property type="match status" value="1"/>
</dbReference>
<dbReference type="GeneID" id="97671306"/>
<dbReference type="GO" id="GO:0006171">
    <property type="term" value="P:cAMP biosynthetic process"/>
    <property type="evidence" value="ECO:0007669"/>
    <property type="project" value="TreeGrafter"/>
</dbReference>
<gene>
    <name evidence="4" type="primary">cyaA_10</name>
    <name evidence="4" type="ORF">LA5096_03985</name>
</gene>
<dbReference type="InterPro" id="IPR050697">
    <property type="entry name" value="Adenylyl/Guanylyl_Cyclase_3/4"/>
</dbReference>
<dbReference type="GO" id="GO:0035556">
    <property type="term" value="P:intracellular signal transduction"/>
    <property type="evidence" value="ECO:0007669"/>
    <property type="project" value="InterPro"/>
</dbReference>
<dbReference type="InterPro" id="IPR029787">
    <property type="entry name" value="Nucleotide_cyclase"/>
</dbReference>
<evidence type="ECO:0000259" key="3">
    <source>
        <dbReference type="PROSITE" id="PS50885"/>
    </source>
</evidence>
<dbReference type="AlphaFoldDB" id="A0A0M6ZDM4"/>
<dbReference type="PROSITE" id="PS50125">
    <property type="entry name" value="GUANYLATE_CYCLASE_2"/>
    <property type="match status" value="1"/>
</dbReference>
<dbReference type="EC" id="4.6.1.1" evidence="4"/>
<sequence>MPRKKRGDRRIKLPLTSIVGLGFGAFVALAIGLVLGLSVSANFSNTFSLLNDKTILSTDALETQLRTHFTSVEKAVVGLKPFFDDGTIGFEDPERTLEDLSIALKSNSDVTTLAVTATDGRRLGIYRAPSGKLWRIETDVPPPGMNMADLPALDQASLPTWGPLVEHEVGLFANVSVPLVRDGELIGTLTAASSMKDLSHIVKARDEGLNNTIFIVDGAGRVIMHSDETGLQTGGSIKANLPEAWERIGDPVLAGMADEQPIEEFQKAADLGIEVSFVEANDDEYIIMKAEFDGFSDKPWIIGQYYQSATVSREVRRLAGSMFVGFGALVISVLIAFWIGRRVARPLRNLAVQSERVGTLSLNEVEPMPRSRVAEIDQVALAFNSMVEGLKAMNTYVPRSLFIKLMRLGGSQAAEAREAELTILFTDIVGFTALSEHLSAEETARILNDHFAILVEAVEGEGGTVDKFLGDGMLAFWGAPDERPDHAEAAVRTARRIASALHESNVQAEAQGGPQILTRIGIHTGPAVVGNVGALDRWNYTVVGDTVNAAERLQTLGKEVDGEPEVTILASADTVARLPGEHNKRPVGAHHLRGRSGLMEVYWIDPHPQAPSMETSPQAVPVSAAE</sequence>
<name>A0A0M6ZDM4_9HYPH</name>
<evidence type="ECO:0000313" key="5">
    <source>
        <dbReference type="Proteomes" id="UP000049983"/>
    </source>
</evidence>
<accession>A0A0M6ZDM4</accession>
<feature type="transmembrane region" description="Helical" evidence="1">
    <location>
        <begin position="12"/>
        <end position="37"/>
    </location>
</feature>
<keyword evidence="4" id="KW-0456">Lyase</keyword>
<dbReference type="InterPro" id="IPR001054">
    <property type="entry name" value="A/G_cyclase"/>
</dbReference>
<protein>
    <submittedName>
        <fullName evidence="4">Adenylate cyclase 1</fullName>
        <ecNumber evidence="4">4.6.1.1</ecNumber>
    </submittedName>
</protein>
<dbReference type="SMART" id="SM00044">
    <property type="entry name" value="CYCc"/>
    <property type="match status" value="1"/>
</dbReference>
<keyword evidence="5" id="KW-1185">Reference proteome</keyword>
<dbReference type="PANTHER" id="PTHR43081">
    <property type="entry name" value="ADENYLATE CYCLASE, TERMINAL-DIFFERENTIATION SPECIFIC-RELATED"/>
    <property type="match status" value="1"/>
</dbReference>
<keyword evidence="1" id="KW-0472">Membrane</keyword>
<reference evidence="5" key="1">
    <citation type="submission" date="2015-07" db="EMBL/GenBank/DDBJ databases">
        <authorList>
            <person name="Rodrigo-Torres Lidia"/>
            <person name="Arahal R.David."/>
        </authorList>
    </citation>
    <scope>NUCLEOTIDE SEQUENCE [LARGE SCALE GENOMIC DNA]</scope>
    <source>
        <strain evidence="5">CECT 5096</strain>
    </source>
</reference>
<dbReference type="RefSeq" id="WP_055112177.1">
    <property type="nucleotide sequence ID" value="NZ_CXWA01000005.1"/>
</dbReference>